<evidence type="ECO:0000313" key="2">
    <source>
        <dbReference type="EMBL" id="GFT15187.1"/>
    </source>
</evidence>
<dbReference type="Proteomes" id="UP000887013">
    <property type="component" value="Unassembled WGS sequence"/>
</dbReference>
<evidence type="ECO:0000256" key="1">
    <source>
        <dbReference type="SAM" id="MobiDB-lite"/>
    </source>
</evidence>
<dbReference type="AlphaFoldDB" id="A0A8X6NHX3"/>
<organism evidence="2 3">
    <name type="scientific">Nephila pilipes</name>
    <name type="common">Giant wood spider</name>
    <name type="synonym">Nephila maculata</name>
    <dbReference type="NCBI Taxonomy" id="299642"/>
    <lineage>
        <taxon>Eukaryota</taxon>
        <taxon>Metazoa</taxon>
        <taxon>Ecdysozoa</taxon>
        <taxon>Arthropoda</taxon>
        <taxon>Chelicerata</taxon>
        <taxon>Arachnida</taxon>
        <taxon>Araneae</taxon>
        <taxon>Araneomorphae</taxon>
        <taxon>Entelegynae</taxon>
        <taxon>Araneoidea</taxon>
        <taxon>Nephilidae</taxon>
        <taxon>Nephila</taxon>
    </lineage>
</organism>
<sequence>MHRPHAAGQGDRYISMLRKGSCRPTTAHAKLSGGLLSACTASKHNFLPASGIPWMGRGSKRGLRGKGGGGELIYFKEAVIALVQNLGENWRDRGMRKRRDAALGCGREDEEDEWDFA</sequence>
<dbReference type="EMBL" id="BMAW01058244">
    <property type="protein sequence ID" value="GFT15187.1"/>
    <property type="molecule type" value="Genomic_DNA"/>
</dbReference>
<gene>
    <name evidence="2" type="ORF">NPIL_72121</name>
</gene>
<comment type="caution">
    <text evidence="2">The sequence shown here is derived from an EMBL/GenBank/DDBJ whole genome shotgun (WGS) entry which is preliminary data.</text>
</comment>
<proteinExistence type="predicted"/>
<accession>A0A8X6NHX3</accession>
<keyword evidence="3" id="KW-1185">Reference proteome</keyword>
<feature type="region of interest" description="Disordered" evidence="1">
    <location>
        <begin position="98"/>
        <end position="117"/>
    </location>
</feature>
<reference evidence="2" key="1">
    <citation type="submission" date="2020-08" db="EMBL/GenBank/DDBJ databases">
        <title>Multicomponent nature underlies the extraordinary mechanical properties of spider dragline silk.</title>
        <authorList>
            <person name="Kono N."/>
            <person name="Nakamura H."/>
            <person name="Mori M."/>
            <person name="Yoshida Y."/>
            <person name="Ohtoshi R."/>
            <person name="Malay A.D."/>
            <person name="Moran D.A.P."/>
            <person name="Tomita M."/>
            <person name="Numata K."/>
            <person name="Arakawa K."/>
        </authorList>
    </citation>
    <scope>NUCLEOTIDE SEQUENCE</scope>
</reference>
<protein>
    <submittedName>
        <fullName evidence="2">Uncharacterized protein</fullName>
    </submittedName>
</protein>
<evidence type="ECO:0000313" key="3">
    <source>
        <dbReference type="Proteomes" id="UP000887013"/>
    </source>
</evidence>
<feature type="compositionally biased region" description="Acidic residues" evidence="1">
    <location>
        <begin position="108"/>
        <end position="117"/>
    </location>
</feature>
<name>A0A8X6NHX3_NEPPI</name>